<keyword evidence="4" id="KW-1185">Reference proteome</keyword>
<feature type="coiled-coil region" evidence="1">
    <location>
        <begin position="52"/>
        <end position="79"/>
    </location>
</feature>
<dbReference type="Proteomes" id="UP000838686">
    <property type="component" value="Unassembled WGS sequence"/>
</dbReference>
<keyword evidence="3" id="KW-0132">Cell division</keyword>
<keyword evidence="2" id="KW-0812">Transmembrane</keyword>
<sequence>MITSIQSKKSAAPAGTKRRLKIWFCVIALFMGWAIYTFFTQMASQGQAEIKLAEVQGKIDAATKQMKDLQLQVERLNDKEYIGQLATKEQGLVKRGEKQIVAE</sequence>
<dbReference type="RefSeq" id="WP_236347031.1">
    <property type="nucleotide sequence ID" value="NZ_CAKMMF010000045.1"/>
</dbReference>
<gene>
    <name evidence="3" type="primary">ftsL_2</name>
    <name evidence="3" type="ORF">PAECIP111893_05106</name>
</gene>
<dbReference type="GO" id="GO:0051301">
    <property type="term" value="P:cell division"/>
    <property type="evidence" value="ECO:0007669"/>
    <property type="project" value="UniProtKB-KW"/>
</dbReference>
<feature type="transmembrane region" description="Helical" evidence="2">
    <location>
        <begin position="20"/>
        <end position="39"/>
    </location>
</feature>
<dbReference type="InterPro" id="IPR007060">
    <property type="entry name" value="FtsL/DivIC"/>
</dbReference>
<evidence type="ECO:0000256" key="1">
    <source>
        <dbReference type="SAM" id="Coils"/>
    </source>
</evidence>
<keyword evidence="2" id="KW-1133">Transmembrane helix</keyword>
<keyword evidence="1" id="KW-0175">Coiled coil</keyword>
<proteinExistence type="predicted"/>
<dbReference type="Pfam" id="PF04977">
    <property type="entry name" value="DivIC"/>
    <property type="match status" value="1"/>
</dbReference>
<comment type="caution">
    <text evidence="3">The sequence shown here is derived from an EMBL/GenBank/DDBJ whole genome shotgun (WGS) entry which is preliminary data.</text>
</comment>
<protein>
    <submittedName>
        <fullName evidence="3">Cell division protein FtsL</fullName>
    </submittedName>
</protein>
<evidence type="ECO:0000313" key="3">
    <source>
        <dbReference type="EMBL" id="CAH1224237.1"/>
    </source>
</evidence>
<keyword evidence="2" id="KW-0472">Membrane</keyword>
<dbReference type="EMBL" id="CAKMMF010000045">
    <property type="protein sequence ID" value="CAH1224237.1"/>
    <property type="molecule type" value="Genomic_DNA"/>
</dbReference>
<evidence type="ECO:0000313" key="4">
    <source>
        <dbReference type="Proteomes" id="UP000838686"/>
    </source>
</evidence>
<reference evidence="3" key="1">
    <citation type="submission" date="2022-01" db="EMBL/GenBank/DDBJ databases">
        <authorList>
            <person name="Criscuolo A."/>
        </authorList>
    </citation>
    <scope>NUCLEOTIDE SEQUENCE</scope>
    <source>
        <strain evidence="3">CIP111893</strain>
    </source>
</reference>
<keyword evidence="3" id="KW-0131">Cell cycle</keyword>
<accession>A0ABN8H6N9</accession>
<name>A0ABN8H6N9_9BACL</name>
<evidence type="ECO:0000256" key="2">
    <source>
        <dbReference type="SAM" id="Phobius"/>
    </source>
</evidence>
<organism evidence="3 4">
    <name type="scientific">Paenibacillus plantiphilus</name>
    <dbReference type="NCBI Taxonomy" id="2905650"/>
    <lineage>
        <taxon>Bacteria</taxon>
        <taxon>Bacillati</taxon>
        <taxon>Bacillota</taxon>
        <taxon>Bacilli</taxon>
        <taxon>Bacillales</taxon>
        <taxon>Paenibacillaceae</taxon>
        <taxon>Paenibacillus</taxon>
    </lineage>
</organism>